<evidence type="ECO:0000256" key="1">
    <source>
        <dbReference type="ARBA" id="ARBA00022741"/>
    </source>
</evidence>
<feature type="domain" description="RapZ-like N-terminal" evidence="5">
    <location>
        <begin position="3"/>
        <end position="162"/>
    </location>
</feature>
<name>L0DZ59_THIND</name>
<dbReference type="OrthoDB" id="9784461at2"/>
<feature type="domain" description="RapZ C-terminal" evidence="6">
    <location>
        <begin position="168"/>
        <end position="287"/>
    </location>
</feature>
<organism evidence="7 8">
    <name type="scientific">Thioalkalivibrio nitratireducens (strain DSM 14787 / UNIQEM 213 / ALEN2)</name>
    <dbReference type="NCBI Taxonomy" id="1255043"/>
    <lineage>
        <taxon>Bacteria</taxon>
        <taxon>Pseudomonadati</taxon>
        <taxon>Pseudomonadota</taxon>
        <taxon>Gammaproteobacteria</taxon>
        <taxon>Chromatiales</taxon>
        <taxon>Ectothiorhodospiraceae</taxon>
        <taxon>Thioalkalivibrio</taxon>
    </lineage>
</organism>
<dbReference type="HOGENOM" id="CLU_059558_1_1_6"/>
<evidence type="ECO:0000256" key="3">
    <source>
        <dbReference type="ARBA" id="ARBA00023134"/>
    </source>
</evidence>
<evidence type="ECO:0000256" key="4">
    <source>
        <dbReference type="HAMAP-Rule" id="MF_00636"/>
    </source>
</evidence>
<keyword evidence="2 4" id="KW-0067">ATP-binding</keyword>
<dbReference type="SUPFAM" id="SSF52540">
    <property type="entry name" value="P-loop containing nucleoside triphosphate hydrolases"/>
    <property type="match status" value="1"/>
</dbReference>
<dbReference type="GO" id="GO:0005525">
    <property type="term" value="F:GTP binding"/>
    <property type="evidence" value="ECO:0007669"/>
    <property type="project" value="UniProtKB-UniRule"/>
</dbReference>
<dbReference type="NCBIfam" id="NF003828">
    <property type="entry name" value="PRK05416.1"/>
    <property type="match status" value="1"/>
</dbReference>
<dbReference type="EMBL" id="CP003989">
    <property type="protein sequence ID" value="AGA34287.1"/>
    <property type="molecule type" value="Genomic_DNA"/>
</dbReference>
<dbReference type="PANTHER" id="PTHR30448:SF0">
    <property type="entry name" value="RNASE ADAPTER PROTEIN RAPZ"/>
    <property type="match status" value="1"/>
</dbReference>
<dbReference type="InterPro" id="IPR053930">
    <property type="entry name" value="RapZ-like_N"/>
</dbReference>
<evidence type="ECO:0000313" key="8">
    <source>
        <dbReference type="Proteomes" id="UP000010809"/>
    </source>
</evidence>
<dbReference type="InterPro" id="IPR053931">
    <property type="entry name" value="RapZ_C"/>
</dbReference>
<feature type="binding site" evidence="4">
    <location>
        <begin position="10"/>
        <end position="17"/>
    </location>
    <ligand>
        <name>ATP</name>
        <dbReference type="ChEBI" id="CHEBI:30616"/>
    </ligand>
</feature>
<dbReference type="InterPro" id="IPR027417">
    <property type="entry name" value="P-loop_NTPase"/>
</dbReference>
<proteinExistence type="inferred from homology"/>
<dbReference type="STRING" id="1255043.TVNIR_2646"/>
<dbReference type="eggNOG" id="COG1660">
    <property type="taxonomic scope" value="Bacteria"/>
</dbReference>
<dbReference type="KEGG" id="tni:TVNIR_2646"/>
<dbReference type="AlphaFoldDB" id="L0DZ59"/>
<gene>
    <name evidence="7" type="primary">yhbJ [C]</name>
    <name evidence="7" type="ordered locus">TVNIR_2646</name>
</gene>
<dbReference type="Pfam" id="PF22740">
    <property type="entry name" value="PapZ_C"/>
    <property type="match status" value="1"/>
</dbReference>
<dbReference type="Pfam" id="PF03668">
    <property type="entry name" value="RapZ-like_N"/>
    <property type="match status" value="1"/>
</dbReference>
<keyword evidence="1 4" id="KW-0547">Nucleotide-binding</keyword>
<dbReference type="HAMAP" id="MF_00636">
    <property type="entry name" value="RapZ_like"/>
    <property type="match status" value="1"/>
</dbReference>
<evidence type="ECO:0000259" key="6">
    <source>
        <dbReference type="Pfam" id="PF22740"/>
    </source>
</evidence>
<dbReference type="PATRIC" id="fig|1255043.3.peg.2672"/>
<keyword evidence="8" id="KW-1185">Reference proteome</keyword>
<evidence type="ECO:0000313" key="7">
    <source>
        <dbReference type="EMBL" id="AGA34287.1"/>
    </source>
</evidence>
<dbReference type="PANTHER" id="PTHR30448">
    <property type="entry name" value="RNASE ADAPTER PROTEIN RAPZ"/>
    <property type="match status" value="1"/>
</dbReference>
<sequence>MNMRLLLVSGLSGSGKTVALNTLEDAGFFCVDNLPLALLDALIQELRDSTHRNEGCIAVGVDVRSGLHALGALAATLARLRANDVQVEVVFLQSSDEVLLRRYHHTRRRHPLARKGLPLVEAIAMERNWLGHIAALADVTIDSSRMSMHDLARTVRNRLAAKRQKRLSLLFQSFGFKNGSPVDSDFVFDVRCLPNPYYEPGLREYTGLEAPVAGFLQTHAEVAAMFDSIHSHLQQWLPHFLEDHRNYLTVSIGCTGGRHRSVYLVDRLAKAWQSADNVTVSTRHRELDTPLTDAE</sequence>
<feature type="binding site" evidence="4">
    <location>
        <begin position="62"/>
        <end position="65"/>
    </location>
    <ligand>
        <name>GTP</name>
        <dbReference type="ChEBI" id="CHEBI:37565"/>
    </ligand>
</feature>
<reference evidence="7" key="1">
    <citation type="submission" date="2015-12" db="EMBL/GenBank/DDBJ databases">
        <authorList>
            <person name="Tikhonova T.V."/>
            <person name="Pavlov A.R."/>
            <person name="Beletsky A.V."/>
            <person name="Mardanov A.V."/>
            <person name="Sorokin D.Y."/>
            <person name="Ravin N.V."/>
            <person name="Popov V.O."/>
        </authorList>
    </citation>
    <scope>NUCLEOTIDE SEQUENCE</scope>
    <source>
        <strain evidence="7">DSM 14787</strain>
    </source>
</reference>
<dbReference type="GO" id="GO:0005524">
    <property type="term" value="F:ATP binding"/>
    <property type="evidence" value="ECO:0007669"/>
    <property type="project" value="UniProtKB-UniRule"/>
</dbReference>
<dbReference type="PIRSF" id="PIRSF005052">
    <property type="entry name" value="P-loopkin"/>
    <property type="match status" value="1"/>
</dbReference>
<dbReference type="InterPro" id="IPR005337">
    <property type="entry name" value="RapZ-like"/>
</dbReference>
<dbReference type="Gene3D" id="3.40.50.300">
    <property type="entry name" value="P-loop containing nucleotide triphosphate hydrolases"/>
    <property type="match status" value="1"/>
</dbReference>
<accession>L0DZ59</accession>
<evidence type="ECO:0000259" key="5">
    <source>
        <dbReference type="Pfam" id="PF03668"/>
    </source>
</evidence>
<protein>
    <submittedName>
        <fullName evidence="7">UPF0042 nucleotide-binding protein yhbJ</fullName>
    </submittedName>
</protein>
<dbReference type="Proteomes" id="UP000010809">
    <property type="component" value="Chromosome"/>
</dbReference>
<evidence type="ECO:0000256" key="2">
    <source>
        <dbReference type="ARBA" id="ARBA00022840"/>
    </source>
</evidence>
<keyword evidence="3 4" id="KW-0342">GTP-binding</keyword>